<name>A0A7M5XGI1_9CNID</name>
<keyword evidence="4" id="KW-1185">Reference proteome</keyword>
<reference evidence="3" key="1">
    <citation type="submission" date="2021-01" db="UniProtKB">
        <authorList>
            <consortium name="EnsemblMetazoa"/>
        </authorList>
    </citation>
    <scope>IDENTIFICATION</scope>
</reference>
<dbReference type="GeneID" id="136798257"/>
<evidence type="ECO:0000256" key="2">
    <source>
        <dbReference type="SAM" id="SignalP"/>
    </source>
</evidence>
<dbReference type="EnsemblMetazoa" id="CLYHEMT022553.1">
    <property type="protein sequence ID" value="CLYHEMP022553.1"/>
    <property type="gene ID" value="CLYHEMG022553"/>
</dbReference>
<evidence type="ECO:0000256" key="1">
    <source>
        <dbReference type="SAM" id="Coils"/>
    </source>
</evidence>
<keyword evidence="2" id="KW-0732">Signal</keyword>
<dbReference type="AlphaFoldDB" id="A0A7M5XGI1"/>
<evidence type="ECO:0000313" key="4">
    <source>
        <dbReference type="Proteomes" id="UP000594262"/>
    </source>
</evidence>
<dbReference type="Proteomes" id="UP000594262">
    <property type="component" value="Unplaced"/>
</dbReference>
<feature type="chain" id="PRO_5029899256" description="Cnidarian restricted protein" evidence="2">
    <location>
        <begin position="19"/>
        <end position="246"/>
    </location>
</feature>
<proteinExistence type="predicted"/>
<accession>A0A7M5XGI1</accession>
<evidence type="ECO:0000313" key="3">
    <source>
        <dbReference type="EnsemblMetazoa" id="CLYHEMP022553.1"/>
    </source>
</evidence>
<keyword evidence="1" id="KW-0175">Coiled coil</keyword>
<evidence type="ECO:0008006" key="5">
    <source>
        <dbReference type="Google" id="ProtNLM"/>
    </source>
</evidence>
<protein>
    <recommendedName>
        <fullName evidence="5">Cnidarian restricted protein</fullName>
    </recommendedName>
</protein>
<organism evidence="3 4">
    <name type="scientific">Clytia hemisphaerica</name>
    <dbReference type="NCBI Taxonomy" id="252671"/>
    <lineage>
        <taxon>Eukaryota</taxon>
        <taxon>Metazoa</taxon>
        <taxon>Cnidaria</taxon>
        <taxon>Hydrozoa</taxon>
        <taxon>Hydroidolina</taxon>
        <taxon>Leptothecata</taxon>
        <taxon>Obeliida</taxon>
        <taxon>Clytiidae</taxon>
        <taxon>Clytia</taxon>
    </lineage>
</organism>
<feature type="signal peptide" evidence="2">
    <location>
        <begin position="1"/>
        <end position="18"/>
    </location>
</feature>
<feature type="coiled-coil region" evidence="1">
    <location>
        <begin position="91"/>
        <end position="170"/>
    </location>
</feature>
<dbReference type="RefSeq" id="XP_066910938.1">
    <property type="nucleotide sequence ID" value="XM_067054837.1"/>
</dbReference>
<dbReference type="Gene3D" id="1.20.120.20">
    <property type="entry name" value="Apolipoprotein"/>
    <property type="match status" value="1"/>
</dbReference>
<sequence length="246" mass="27799">MNTLHVFLAVCVFVVVTCHDVNDLQGAVNAKFDQLKEKIGEEQQDFNKKIQQGSNTTDATSWKIKLGKLSTKMNQALAEVWDIFDDEHQAISELKKNLSSFQSQLVVLNADIRNDFQKKINELENKFKQDSQQMKTQLELSFKSSLQNQANVFQNKISQQNQQINRLSSEVSKPSTWPAGSYCIFRSGSCPPGFVARGGYINAIRTYSADNRYIKAMTFGNSQIKCHGSCGQYGPYAELHIYTCCK</sequence>
<dbReference type="OrthoDB" id="5958892at2759"/>